<dbReference type="PIRSF" id="PIRSF004649">
    <property type="entry name" value="MlaC"/>
    <property type="match status" value="1"/>
</dbReference>
<dbReference type="InterPro" id="IPR042245">
    <property type="entry name" value="Tgt2/MlaC_sf"/>
</dbReference>
<dbReference type="Proteomes" id="UP000243232">
    <property type="component" value="Chromosome I"/>
</dbReference>
<keyword evidence="1" id="KW-0732">Signal</keyword>
<dbReference type="Pfam" id="PF05494">
    <property type="entry name" value="MlaC"/>
    <property type="match status" value="1"/>
</dbReference>
<reference evidence="3" key="1">
    <citation type="submission" date="2016-10" db="EMBL/GenBank/DDBJ databases">
        <authorList>
            <person name="Varghese N."/>
            <person name="Submissions S."/>
        </authorList>
    </citation>
    <scope>NUCLEOTIDE SEQUENCE [LARGE SCALE GENOMIC DNA]</scope>
    <source>
        <strain evidence="3">DSM 17875</strain>
    </source>
</reference>
<dbReference type="EMBL" id="LT629785">
    <property type="protein sequence ID" value="SDT90408.1"/>
    <property type="molecule type" value="Genomic_DNA"/>
</dbReference>
<sequence length="220" mass="24886">MVLQRYPQMFQVVRRAFFLVVLSMLSVSAMAAPTAAEVVKQTTDELLADLKANKELYKTDPSSFYAALDRILGPVVDLEGISKGVMTVKFSRKASPEQMQRFEQNFKTSLMRFYGNALLEYDNQEIIIVPGTGRQEPGRESVNMEVKDSKGTVYPLSYTMVDLDGNWRMRNVIINGINIGKLFRDQFAQSMREHGNDLNQVIDTWAETVSKAKQSTKEPA</sequence>
<dbReference type="STRING" id="364197.SAMN05216296_0423"/>
<dbReference type="Gene3D" id="3.10.450.710">
    <property type="entry name" value="Tgt2/MlaC"/>
    <property type="match status" value="1"/>
</dbReference>
<dbReference type="InterPro" id="IPR008869">
    <property type="entry name" value="MlaC/ttg2D"/>
</dbReference>
<dbReference type="PANTHER" id="PTHR36573:SF1">
    <property type="entry name" value="INTERMEMBRANE PHOSPHOLIPID TRANSPORT SYSTEM BINDING PROTEIN MLAC"/>
    <property type="match status" value="1"/>
</dbReference>
<feature type="signal peptide" evidence="1">
    <location>
        <begin position="1"/>
        <end position="31"/>
    </location>
</feature>
<protein>
    <submittedName>
        <fullName evidence="2">Phospholipid transport system substrate-binding protein</fullName>
    </submittedName>
</protein>
<proteinExistence type="predicted"/>
<accession>A0A1H2E6U3</accession>
<evidence type="ECO:0000313" key="2">
    <source>
        <dbReference type="EMBL" id="SDT90408.1"/>
    </source>
</evidence>
<dbReference type="AlphaFoldDB" id="A0A1H2E6U3"/>
<organism evidence="2 3">
    <name type="scientific">Pseudomonas pohangensis</name>
    <dbReference type="NCBI Taxonomy" id="364197"/>
    <lineage>
        <taxon>Bacteria</taxon>
        <taxon>Pseudomonadati</taxon>
        <taxon>Pseudomonadota</taxon>
        <taxon>Gammaproteobacteria</taxon>
        <taxon>Pseudomonadales</taxon>
        <taxon>Pseudomonadaceae</taxon>
        <taxon>Pseudomonas</taxon>
    </lineage>
</organism>
<evidence type="ECO:0000313" key="3">
    <source>
        <dbReference type="Proteomes" id="UP000243232"/>
    </source>
</evidence>
<gene>
    <name evidence="2" type="ORF">SAMN05216296_0423</name>
</gene>
<evidence type="ECO:0000256" key="1">
    <source>
        <dbReference type="SAM" id="SignalP"/>
    </source>
</evidence>
<name>A0A1H2E6U3_9PSED</name>
<keyword evidence="3" id="KW-1185">Reference proteome</keyword>
<dbReference type="PANTHER" id="PTHR36573">
    <property type="entry name" value="INTERMEMBRANE PHOSPHOLIPID TRANSPORT SYSTEM BINDING PROTEIN MLAC"/>
    <property type="match status" value="1"/>
</dbReference>
<feature type="chain" id="PRO_5009272831" evidence="1">
    <location>
        <begin position="32"/>
        <end position="220"/>
    </location>
</feature>